<dbReference type="PANTHER" id="PTHR43791:SF36">
    <property type="entry name" value="TRANSPORTER, PUTATIVE (AFU_ORTHOLOGUE AFUA_6G08340)-RELATED"/>
    <property type="match status" value="1"/>
</dbReference>
<proteinExistence type="predicted"/>
<feature type="transmembrane region" description="Helical" evidence="6">
    <location>
        <begin position="12"/>
        <end position="30"/>
    </location>
</feature>
<comment type="caution">
    <text evidence="7">The sequence shown here is derived from an EMBL/GenBank/DDBJ whole genome shotgun (WGS) entry which is preliminary data.</text>
</comment>
<evidence type="ECO:0000256" key="6">
    <source>
        <dbReference type="SAM" id="Phobius"/>
    </source>
</evidence>
<organism evidence="7 8">
    <name type="scientific">Helicocarpus griseus UAMH5409</name>
    <dbReference type="NCBI Taxonomy" id="1447875"/>
    <lineage>
        <taxon>Eukaryota</taxon>
        <taxon>Fungi</taxon>
        <taxon>Dikarya</taxon>
        <taxon>Ascomycota</taxon>
        <taxon>Pezizomycotina</taxon>
        <taxon>Eurotiomycetes</taxon>
        <taxon>Eurotiomycetidae</taxon>
        <taxon>Onygenales</taxon>
        <taxon>Ajellomycetaceae</taxon>
        <taxon>Helicocarpus</taxon>
    </lineage>
</organism>
<evidence type="ECO:0000256" key="2">
    <source>
        <dbReference type="ARBA" id="ARBA00022448"/>
    </source>
</evidence>
<feature type="transmembrane region" description="Helical" evidence="6">
    <location>
        <begin position="96"/>
        <end position="117"/>
    </location>
</feature>
<dbReference type="STRING" id="1447875.A0A2B7XYI3"/>
<dbReference type="EMBL" id="PDNB01000043">
    <property type="protein sequence ID" value="PGH13682.1"/>
    <property type="molecule type" value="Genomic_DNA"/>
</dbReference>
<keyword evidence="4 6" id="KW-1133">Transmembrane helix</keyword>
<evidence type="ECO:0000256" key="1">
    <source>
        <dbReference type="ARBA" id="ARBA00004141"/>
    </source>
</evidence>
<evidence type="ECO:0000313" key="7">
    <source>
        <dbReference type="EMBL" id="PGH13682.1"/>
    </source>
</evidence>
<dbReference type="OrthoDB" id="2985014at2759"/>
<evidence type="ECO:0000313" key="8">
    <source>
        <dbReference type="Proteomes" id="UP000223968"/>
    </source>
</evidence>
<protein>
    <recommendedName>
        <fullName evidence="9">Major facilitator superfamily (MFS) profile domain-containing protein</fullName>
    </recommendedName>
</protein>
<dbReference type="PANTHER" id="PTHR43791">
    <property type="entry name" value="PERMEASE-RELATED"/>
    <property type="match status" value="1"/>
</dbReference>
<comment type="subcellular location">
    <subcellularLocation>
        <location evidence="1">Membrane</location>
        <topology evidence="1">Multi-pass membrane protein</topology>
    </subcellularLocation>
</comment>
<dbReference type="FunFam" id="1.20.1250.20:FF:000013">
    <property type="entry name" value="MFS general substrate transporter"/>
    <property type="match status" value="1"/>
</dbReference>
<name>A0A2B7XYI3_9EURO</name>
<dbReference type="Proteomes" id="UP000223968">
    <property type="component" value="Unassembled WGS sequence"/>
</dbReference>
<accession>A0A2B7XYI3</accession>
<reference evidence="7 8" key="1">
    <citation type="submission" date="2017-10" db="EMBL/GenBank/DDBJ databases">
        <title>Comparative genomics in systemic dimorphic fungi from Ajellomycetaceae.</title>
        <authorList>
            <person name="Munoz J.F."/>
            <person name="Mcewen J.G."/>
            <person name="Clay O.K."/>
            <person name="Cuomo C.A."/>
        </authorList>
    </citation>
    <scope>NUCLEOTIDE SEQUENCE [LARGE SCALE GENOMIC DNA]</scope>
    <source>
        <strain evidence="7 8">UAMH5409</strain>
    </source>
</reference>
<dbReference type="SUPFAM" id="SSF103473">
    <property type="entry name" value="MFS general substrate transporter"/>
    <property type="match status" value="1"/>
</dbReference>
<keyword evidence="3 6" id="KW-0812">Transmembrane</keyword>
<feature type="transmembrane region" description="Helical" evidence="6">
    <location>
        <begin position="61"/>
        <end position="84"/>
    </location>
</feature>
<keyword evidence="2" id="KW-0813">Transport</keyword>
<dbReference type="GO" id="GO:0016020">
    <property type="term" value="C:membrane"/>
    <property type="evidence" value="ECO:0007669"/>
    <property type="project" value="UniProtKB-SubCell"/>
</dbReference>
<dbReference type="GO" id="GO:0022857">
    <property type="term" value="F:transmembrane transporter activity"/>
    <property type="evidence" value="ECO:0007669"/>
    <property type="project" value="TreeGrafter"/>
</dbReference>
<keyword evidence="5 6" id="KW-0472">Membrane</keyword>
<dbReference type="InterPro" id="IPR036259">
    <property type="entry name" value="MFS_trans_sf"/>
</dbReference>
<evidence type="ECO:0000256" key="4">
    <source>
        <dbReference type="ARBA" id="ARBA00022989"/>
    </source>
</evidence>
<sequence length="193" mass="21333">MGFTAINAQGLSAPPYFLAFLISVTTPWLSDRYKQRGLMVAFLSIVGCVGFNLLATCEAVSLRYIGVWLAAGGVFPAVANILPWTMNNQGSDTRRGMGVIIFNAVGQCSPFLGSNIFPRSEGPRYVRGQAISAGFMAFNCMLALALRTLLVWENRKLDKRYGTLAERARQRDERGEQTVVAEENYGPDYIYEL</sequence>
<dbReference type="Gene3D" id="1.20.1250.20">
    <property type="entry name" value="MFS general substrate transporter like domains"/>
    <property type="match status" value="1"/>
</dbReference>
<evidence type="ECO:0000256" key="5">
    <source>
        <dbReference type="ARBA" id="ARBA00023136"/>
    </source>
</evidence>
<keyword evidence="8" id="KW-1185">Reference proteome</keyword>
<evidence type="ECO:0008006" key="9">
    <source>
        <dbReference type="Google" id="ProtNLM"/>
    </source>
</evidence>
<evidence type="ECO:0000256" key="3">
    <source>
        <dbReference type="ARBA" id="ARBA00022692"/>
    </source>
</evidence>
<dbReference type="AlphaFoldDB" id="A0A2B7XYI3"/>
<gene>
    <name evidence="7" type="ORF">AJ79_03531</name>
</gene>
<feature type="transmembrane region" description="Helical" evidence="6">
    <location>
        <begin position="129"/>
        <end position="150"/>
    </location>
</feature>
<feature type="transmembrane region" description="Helical" evidence="6">
    <location>
        <begin position="37"/>
        <end position="55"/>
    </location>
</feature>